<dbReference type="CDD" id="cd06261">
    <property type="entry name" value="TM_PBP2"/>
    <property type="match status" value="1"/>
</dbReference>
<keyword evidence="4" id="KW-1003">Cell membrane</keyword>
<dbReference type="AlphaFoldDB" id="A0A6M9PBS2"/>
<dbReference type="EMBL" id="CP028940">
    <property type="protein sequence ID" value="QKM60150.1"/>
    <property type="molecule type" value="Genomic_DNA"/>
</dbReference>
<keyword evidence="3 9" id="KW-0813">Transport</keyword>
<comment type="subcellular location">
    <subcellularLocation>
        <location evidence="1">Cell inner membrane</location>
        <topology evidence="1">Multi-pass membrane protein</topology>
    </subcellularLocation>
    <subcellularLocation>
        <location evidence="9">Cell membrane</location>
        <topology evidence="9">Multi-pass membrane protein</topology>
    </subcellularLocation>
</comment>
<reference evidence="11 12" key="1">
    <citation type="submission" date="2018-04" db="EMBL/GenBank/DDBJ databases">
        <title>Polynucleobacter sp. UK-Long2-W17 genome.</title>
        <authorList>
            <person name="Hahn M.W."/>
        </authorList>
    </citation>
    <scope>NUCLEOTIDE SEQUENCE [LARGE SCALE GENOMIC DNA]</scope>
    <source>
        <strain evidence="11 12">UK-Long2-W17</strain>
    </source>
</reference>
<evidence type="ECO:0000313" key="12">
    <source>
        <dbReference type="Proteomes" id="UP000501090"/>
    </source>
</evidence>
<evidence type="ECO:0000313" key="11">
    <source>
        <dbReference type="EMBL" id="QKM60150.1"/>
    </source>
</evidence>
<feature type="transmembrane region" description="Helical" evidence="9">
    <location>
        <begin position="191"/>
        <end position="210"/>
    </location>
</feature>
<proteinExistence type="inferred from homology"/>
<comment type="similarity">
    <text evidence="2">Belongs to the binding-protein-dependent transport system permease family. HisMQ subfamily.</text>
</comment>
<dbReference type="SUPFAM" id="SSF161098">
    <property type="entry name" value="MetI-like"/>
    <property type="match status" value="1"/>
</dbReference>
<evidence type="ECO:0000256" key="1">
    <source>
        <dbReference type="ARBA" id="ARBA00004429"/>
    </source>
</evidence>
<evidence type="ECO:0000256" key="8">
    <source>
        <dbReference type="ARBA" id="ARBA00023136"/>
    </source>
</evidence>
<feature type="domain" description="ABC transmembrane type-1" evidence="10">
    <location>
        <begin position="22"/>
        <end position="210"/>
    </location>
</feature>
<dbReference type="PROSITE" id="PS50928">
    <property type="entry name" value="ABC_TM1"/>
    <property type="match status" value="1"/>
</dbReference>
<evidence type="ECO:0000256" key="9">
    <source>
        <dbReference type="RuleBase" id="RU363032"/>
    </source>
</evidence>
<keyword evidence="6" id="KW-0029">Amino-acid transport</keyword>
<dbReference type="Proteomes" id="UP000501090">
    <property type="component" value="Chromosome"/>
</dbReference>
<gene>
    <name evidence="11" type="ORF">DN92_03335</name>
</gene>
<organism evidence="11 12">
    <name type="scientific">Polynucleobacter arcticus</name>
    <dbReference type="NCBI Taxonomy" id="1743165"/>
    <lineage>
        <taxon>Bacteria</taxon>
        <taxon>Pseudomonadati</taxon>
        <taxon>Pseudomonadota</taxon>
        <taxon>Betaproteobacteria</taxon>
        <taxon>Burkholderiales</taxon>
        <taxon>Burkholderiaceae</taxon>
        <taxon>Polynucleobacter</taxon>
    </lineage>
</organism>
<evidence type="ECO:0000256" key="5">
    <source>
        <dbReference type="ARBA" id="ARBA00022692"/>
    </source>
</evidence>
<dbReference type="InterPro" id="IPR000515">
    <property type="entry name" value="MetI-like"/>
</dbReference>
<evidence type="ECO:0000256" key="3">
    <source>
        <dbReference type="ARBA" id="ARBA00022448"/>
    </source>
</evidence>
<keyword evidence="7 9" id="KW-1133">Transmembrane helix</keyword>
<protein>
    <submittedName>
        <fullName evidence="11">Amino acid ABC transporter permease</fullName>
    </submittedName>
</protein>
<dbReference type="KEGG" id="pard:DN92_03335"/>
<dbReference type="InterPro" id="IPR043429">
    <property type="entry name" value="ArtM/GltK/GlnP/TcyL/YhdX-like"/>
</dbReference>
<evidence type="ECO:0000256" key="7">
    <source>
        <dbReference type="ARBA" id="ARBA00022989"/>
    </source>
</evidence>
<dbReference type="InterPro" id="IPR035906">
    <property type="entry name" value="MetI-like_sf"/>
</dbReference>
<evidence type="ECO:0000256" key="6">
    <source>
        <dbReference type="ARBA" id="ARBA00022970"/>
    </source>
</evidence>
<dbReference type="InterPro" id="IPR010065">
    <property type="entry name" value="AA_ABC_transptr_permease_3TM"/>
</dbReference>
<evidence type="ECO:0000256" key="4">
    <source>
        <dbReference type="ARBA" id="ARBA00022475"/>
    </source>
</evidence>
<evidence type="ECO:0000256" key="2">
    <source>
        <dbReference type="ARBA" id="ARBA00010072"/>
    </source>
</evidence>
<feature type="transmembrane region" description="Helical" evidence="9">
    <location>
        <begin position="60"/>
        <end position="81"/>
    </location>
</feature>
<dbReference type="GO" id="GO:0043190">
    <property type="term" value="C:ATP-binding cassette (ABC) transporter complex"/>
    <property type="evidence" value="ECO:0007669"/>
    <property type="project" value="InterPro"/>
</dbReference>
<evidence type="ECO:0000259" key="10">
    <source>
        <dbReference type="PROSITE" id="PS50928"/>
    </source>
</evidence>
<keyword evidence="12" id="KW-1185">Reference proteome</keyword>
<name>A0A6M9PBS2_9BURK</name>
<dbReference type="PANTHER" id="PTHR30614:SF0">
    <property type="entry name" value="L-CYSTINE TRANSPORT SYSTEM PERMEASE PROTEIN TCYL"/>
    <property type="match status" value="1"/>
</dbReference>
<dbReference type="RefSeq" id="WP_173959921.1">
    <property type="nucleotide sequence ID" value="NZ_CBCSCC010000003.1"/>
</dbReference>
<dbReference type="Gene3D" id="1.10.3720.10">
    <property type="entry name" value="MetI-like"/>
    <property type="match status" value="1"/>
</dbReference>
<dbReference type="GO" id="GO:0015184">
    <property type="term" value="F:L-cystine transmembrane transporter activity"/>
    <property type="evidence" value="ECO:0007669"/>
    <property type="project" value="TreeGrafter"/>
</dbReference>
<dbReference type="NCBIfam" id="TIGR01726">
    <property type="entry name" value="HEQRo_perm_3TM"/>
    <property type="match status" value="1"/>
</dbReference>
<dbReference type="PANTHER" id="PTHR30614">
    <property type="entry name" value="MEMBRANE COMPONENT OF AMINO ACID ABC TRANSPORTER"/>
    <property type="match status" value="1"/>
</dbReference>
<keyword evidence="8 9" id="KW-0472">Membrane</keyword>
<feature type="transmembrane region" description="Helical" evidence="9">
    <location>
        <begin position="26"/>
        <end position="48"/>
    </location>
</feature>
<accession>A0A6M9PBS2</accession>
<keyword evidence="5 9" id="KW-0812">Transmembrane</keyword>
<dbReference type="Pfam" id="PF00528">
    <property type="entry name" value="BPD_transp_1"/>
    <property type="match status" value="1"/>
</dbReference>
<sequence length="222" mass="24792">MGSWGTFERDLLEQMPLILAGLVNTLQLAAIISVTGFFLGIFVFYLTLSKNSLIRNATNAYISFFIGMPLIVLLFLMYYGLPQWDVRLNPFTVAVIGFTLNVAAYNAAYLKTAFNGLDFSQIEAATAQGFKSSQIFRLITLPQVLRNSVPALTNQVIGNLKDSSIVFLIQYTEFFARMQQLASTNFQFFKAYLLTALVYLLLVSVIVLVARNIEKRLAIPSA</sequence>